<gene>
    <name evidence="2" type="ORF">JAO82_12685</name>
</gene>
<reference evidence="2" key="1">
    <citation type="submission" date="2020-12" db="EMBL/GenBank/DDBJ databases">
        <title>Pontibaca salina gen. nov., sp. nov., isolated from marine sediment.</title>
        <authorList>
            <person name="Bo J."/>
            <person name="Wang S."/>
            <person name="Song X."/>
            <person name="Du Z."/>
        </authorList>
    </citation>
    <scope>NUCLEOTIDE SEQUENCE</scope>
    <source>
        <strain evidence="2">S1109L</strain>
    </source>
</reference>
<organism evidence="2 3">
    <name type="scientific">Pontibaca salina</name>
    <dbReference type="NCBI Taxonomy" id="2795731"/>
    <lineage>
        <taxon>Bacteria</taxon>
        <taxon>Pseudomonadati</taxon>
        <taxon>Pseudomonadota</taxon>
        <taxon>Alphaproteobacteria</taxon>
        <taxon>Rhodobacterales</taxon>
        <taxon>Roseobacteraceae</taxon>
        <taxon>Pontibaca</taxon>
    </lineage>
</organism>
<dbReference type="InterPro" id="IPR012337">
    <property type="entry name" value="RNaseH-like_sf"/>
</dbReference>
<accession>A0A934HPD3</accession>
<sequence length="372" mass="40949">MLDQIRDDEGCLEFVARSSNTVLLRDSDGKTIKVASNVYRQLISEGRAEKPGDPSQANRIPDEHARIYQAVILHAIQRDDTLRRAGNTAAASHAILVEELRSDPQYSRYVPAKCSLRTLQNWRQKIAKGGKDALIPKFENRGNRGARFDALYEETAWDVLEENFLKNDRMSIGAIVPQVEEDYLERCKSQGVEPGPSGKRCLETVLQSLRVDDLISARHDSSMSKKLRLQAQFFHRVEAPLDVVEIDCTVANTFCVGATGELVGRPTICAAVDVATGFPVGLRISLENPNETLVVGVIKDVMTPRGPDFFEEHGISNRLETTGTLKVIVTDQGSENSGSTLTAVVRNTGMEFAKTSPAVPKRSHILNGFSGS</sequence>
<evidence type="ECO:0000259" key="1">
    <source>
        <dbReference type="PROSITE" id="PS50994"/>
    </source>
</evidence>
<proteinExistence type="predicted"/>
<evidence type="ECO:0000313" key="2">
    <source>
        <dbReference type="EMBL" id="MBI6630736.1"/>
    </source>
</evidence>
<dbReference type="Proteomes" id="UP000613255">
    <property type="component" value="Unassembled WGS sequence"/>
</dbReference>
<name>A0A934HPD3_9RHOB</name>
<dbReference type="AlphaFoldDB" id="A0A934HPD3"/>
<feature type="domain" description="Integrase catalytic" evidence="1">
    <location>
        <begin position="236"/>
        <end position="372"/>
    </location>
</feature>
<dbReference type="GO" id="GO:0015074">
    <property type="term" value="P:DNA integration"/>
    <property type="evidence" value="ECO:0007669"/>
    <property type="project" value="InterPro"/>
</dbReference>
<dbReference type="PROSITE" id="PS50994">
    <property type="entry name" value="INTEGRASE"/>
    <property type="match status" value="1"/>
</dbReference>
<dbReference type="SUPFAM" id="SSF53098">
    <property type="entry name" value="Ribonuclease H-like"/>
    <property type="match status" value="1"/>
</dbReference>
<dbReference type="InterPro" id="IPR001584">
    <property type="entry name" value="Integrase_cat-core"/>
</dbReference>
<dbReference type="RefSeq" id="WP_198686756.1">
    <property type="nucleotide sequence ID" value="NZ_JAEIJD010000012.1"/>
</dbReference>
<dbReference type="InterPro" id="IPR036397">
    <property type="entry name" value="RNaseH_sf"/>
</dbReference>
<dbReference type="GO" id="GO:0003676">
    <property type="term" value="F:nucleic acid binding"/>
    <property type="evidence" value="ECO:0007669"/>
    <property type="project" value="InterPro"/>
</dbReference>
<dbReference type="EMBL" id="JAEIJD010000012">
    <property type="protein sequence ID" value="MBI6630736.1"/>
    <property type="molecule type" value="Genomic_DNA"/>
</dbReference>
<dbReference type="Gene3D" id="3.30.420.10">
    <property type="entry name" value="Ribonuclease H-like superfamily/Ribonuclease H"/>
    <property type="match status" value="1"/>
</dbReference>
<comment type="caution">
    <text evidence="2">The sequence shown here is derived from an EMBL/GenBank/DDBJ whole genome shotgun (WGS) entry which is preliminary data.</text>
</comment>
<protein>
    <recommendedName>
        <fullName evidence="1">Integrase catalytic domain-containing protein</fullName>
    </recommendedName>
</protein>
<keyword evidence="3" id="KW-1185">Reference proteome</keyword>
<evidence type="ECO:0000313" key="3">
    <source>
        <dbReference type="Proteomes" id="UP000613255"/>
    </source>
</evidence>